<evidence type="ECO:0000256" key="1">
    <source>
        <dbReference type="SAM" id="MobiDB-lite"/>
    </source>
</evidence>
<reference evidence="3 4" key="1">
    <citation type="submission" date="2016-11" db="EMBL/GenBank/DDBJ databases">
        <title>Study of marine rhodopsin-containing bacteria.</title>
        <authorList>
            <person name="Yoshizawa S."/>
            <person name="Kumagai Y."/>
            <person name="Kogure K."/>
        </authorList>
    </citation>
    <scope>NUCLEOTIDE SEQUENCE [LARGE SCALE GENOMIC DNA]</scope>
    <source>
        <strain evidence="3 4">SG-29</strain>
    </source>
</reference>
<evidence type="ECO:0000256" key="2">
    <source>
        <dbReference type="SAM" id="Phobius"/>
    </source>
</evidence>
<keyword evidence="4" id="KW-1185">Reference proteome</keyword>
<keyword evidence="2" id="KW-1133">Transmembrane helix</keyword>
<evidence type="ECO:0000313" key="4">
    <source>
        <dbReference type="Proteomes" id="UP000216446"/>
    </source>
</evidence>
<feature type="compositionally biased region" description="Pro residues" evidence="1">
    <location>
        <begin position="119"/>
        <end position="137"/>
    </location>
</feature>
<proteinExistence type="predicted"/>
<dbReference type="EMBL" id="MQWB01000001">
    <property type="protein sequence ID" value="OZC02036.1"/>
    <property type="molecule type" value="Genomic_DNA"/>
</dbReference>
<dbReference type="SUPFAM" id="SSF74653">
    <property type="entry name" value="TolA/TonB C-terminal domain"/>
    <property type="match status" value="1"/>
</dbReference>
<keyword evidence="2" id="KW-0472">Membrane</keyword>
<dbReference type="AlphaFoldDB" id="A0A259TWG5"/>
<protein>
    <submittedName>
        <fullName evidence="3">Uncharacterized protein</fullName>
    </submittedName>
</protein>
<dbReference type="Gene3D" id="3.30.1150.10">
    <property type="match status" value="1"/>
</dbReference>
<gene>
    <name evidence="3" type="ORF">BSZ36_02990</name>
</gene>
<feature type="region of interest" description="Disordered" evidence="1">
    <location>
        <begin position="65"/>
        <end position="85"/>
    </location>
</feature>
<accession>A0A259TWG5</accession>
<comment type="caution">
    <text evidence="3">The sequence shown here is derived from an EMBL/GenBank/DDBJ whole genome shotgun (WGS) entry which is preliminary data.</text>
</comment>
<feature type="transmembrane region" description="Helical" evidence="2">
    <location>
        <begin position="21"/>
        <end position="38"/>
    </location>
</feature>
<organism evidence="3 4">
    <name type="scientific">Rubricoccus marinus</name>
    <dbReference type="NCBI Taxonomy" id="716817"/>
    <lineage>
        <taxon>Bacteria</taxon>
        <taxon>Pseudomonadati</taxon>
        <taxon>Rhodothermota</taxon>
        <taxon>Rhodothermia</taxon>
        <taxon>Rhodothermales</taxon>
        <taxon>Rubricoccaceae</taxon>
        <taxon>Rubricoccus</taxon>
    </lineage>
</organism>
<feature type="region of interest" description="Disordered" evidence="1">
    <location>
        <begin position="112"/>
        <end position="169"/>
    </location>
</feature>
<evidence type="ECO:0000313" key="3">
    <source>
        <dbReference type="EMBL" id="OZC02036.1"/>
    </source>
</evidence>
<name>A0A259TWG5_9BACT</name>
<dbReference type="Proteomes" id="UP000216446">
    <property type="component" value="Unassembled WGS sequence"/>
</dbReference>
<dbReference type="RefSeq" id="WP_094545856.1">
    <property type="nucleotide sequence ID" value="NZ_MQWB01000001.1"/>
</dbReference>
<keyword evidence="2" id="KW-0812">Transmembrane</keyword>
<feature type="compositionally biased region" description="Pro residues" evidence="1">
    <location>
        <begin position="68"/>
        <end position="84"/>
    </location>
</feature>
<sequence>MPLRRPRFPDERDPHVATRTLACLAASIGVALLAILLWPPRTPPEAVAFDTDAELVDPMEVLEILPTSQPPPPANLLPPPPPPLAEADIPPIEVEDFVEIEDLDIAPFRVTTPAERPSAPGPPAPPAPPGPPAPAPSRPGRAAATGSTGPTLVRQPDVVPQTRFAPFPEYPDEARRAGVRARAVVEVLISEGGRILEAEIVERVLIDRRGRESPVAQLPHGMDAIALATARRYVHSPAKHEGRTVRTYTRITLDFGTERGG</sequence>
<dbReference type="InParanoid" id="A0A259TWG5"/>